<name>A0A8T7M1I6_9CHLR</name>
<dbReference type="EMBL" id="CP128399">
    <property type="protein sequence ID" value="WJW67404.1"/>
    <property type="molecule type" value="Genomic_DNA"/>
</dbReference>
<dbReference type="EMBL" id="JACATZ010000001">
    <property type="protein sequence ID" value="NWJ45531.1"/>
    <property type="molecule type" value="Genomic_DNA"/>
</dbReference>
<protein>
    <submittedName>
        <fullName evidence="1">Uncharacterized protein</fullName>
    </submittedName>
</protein>
<organism evidence="1 3">
    <name type="scientific">Candidatus Chlorohelix allophototropha</name>
    <dbReference type="NCBI Taxonomy" id="3003348"/>
    <lineage>
        <taxon>Bacteria</taxon>
        <taxon>Bacillati</taxon>
        <taxon>Chloroflexota</taxon>
        <taxon>Chloroflexia</taxon>
        <taxon>Candidatus Chloroheliales</taxon>
        <taxon>Candidatus Chloroheliaceae</taxon>
        <taxon>Candidatus Chlorohelix</taxon>
    </lineage>
</organism>
<evidence type="ECO:0000313" key="1">
    <source>
        <dbReference type="EMBL" id="NWJ45531.1"/>
    </source>
</evidence>
<dbReference type="AlphaFoldDB" id="A0A8T7M1I6"/>
<evidence type="ECO:0000313" key="2">
    <source>
        <dbReference type="EMBL" id="WJW67404.1"/>
    </source>
</evidence>
<keyword evidence="4" id="KW-1185">Reference proteome</keyword>
<evidence type="ECO:0000313" key="4">
    <source>
        <dbReference type="Proteomes" id="UP001431572"/>
    </source>
</evidence>
<sequence>MNQIFSHRLLPQLIKVIENEKAEGMLVCNQNNQNFIHLMFHEGCLTYICGGIREATSEKLLSELLTWDQYTLEWHKLPLLISYKNIEDDIRNAFMVAIQILTNDGKFDKFIESILPDIAPLVEHTTNANEQNNIPEPEESKPIVPPFEAEVENTNPVKSEPEIILPIETTAKVLESAGQSILPPSVSATHNNQVLEIPQQPSYPYQLLKTSLLLPEGQHQNQLDELLSNLSLQEQLDSLQKFRFTGYIYYHLDSVTQVEAQQQYGLALFYDGSNLDIVYHNENEEKRLFGSLAFEKLAAFRLHPEIYKVEARVLKAYRALVSGNKPYQDLKASKANLTKIHEAFKQSHQDGVALLYFDSLKLYYFFFYEGGAQIGIYGPEPNTGKLQLLTGALAVPPSDSKALITVMLATPAGKTKPESAAKLNPAQPSSEDIGTIISRQLDASKSNLPEISGAVDWGDLFSKVKDPTVSTEARRE</sequence>
<proteinExistence type="predicted"/>
<accession>A0A8T7M1I6</accession>
<dbReference type="Proteomes" id="UP000521676">
    <property type="component" value="Unassembled WGS sequence"/>
</dbReference>
<gene>
    <name evidence="1" type="ORF">HXX08_06610</name>
    <name evidence="2" type="ORF">OZ401_000670</name>
</gene>
<dbReference type="RefSeq" id="WP_341469298.1">
    <property type="nucleotide sequence ID" value="NZ_CP128399.1"/>
</dbReference>
<dbReference type="Proteomes" id="UP001431572">
    <property type="component" value="Chromosome 1"/>
</dbReference>
<reference evidence="1 3" key="1">
    <citation type="submission" date="2020-06" db="EMBL/GenBank/DDBJ databases">
        <title>Anoxygenic phototrophic Chloroflexota member uses a Type I reaction center.</title>
        <authorList>
            <person name="Tsuji J.M."/>
            <person name="Shaw N.A."/>
            <person name="Nagashima S."/>
            <person name="Venkiteswaran J."/>
            <person name="Schiff S.L."/>
            <person name="Hanada S."/>
            <person name="Tank M."/>
            <person name="Neufeld J.D."/>
        </authorList>
    </citation>
    <scope>NUCLEOTIDE SEQUENCE [LARGE SCALE GENOMIC DNA]</scope>
    <source>
        <strain evidence="1">L227-S17</strain>
    </source>
</reference>
<evidence type="ECO:0000313" key="3">
    <source>
        <dbReference type="Proteomes" id="UP000521676"/>
    </source>
</evidence>
<reference evidence="2" key="2">
    <citation type="journal article" date="2024" name="Nature">
        <title>Anoxygenic phototroph of the Chloroflexota uses a type I reaction centre.</title>
        <authorList>
            <person name="Tsuji J.M."/>
            <person name="Shaw N.A."/>
            <person name="Nagashima S."/>
            <person name="Venkiteswaran J.J."/>
            <person name="Schiff S.L."/>
            <person name="Watanabe T."/>
            <person name="Fukui M."/>
            <person name="Hanada S."/>
            <person name="Tank M."/>
            <person name="Neufeld J.D."/>
        </authorList>
    </citation>
    <scope>NUCLEOTIDE SEQUENCE</scope>
    <source>
        <strain evidence="2">L227-S17</strain>
    </source>
</reference>